<comment type="caution">
    <text evidence="1">The sequence shown here is derived from an EMBL/GenBank/DDBJ whole genome shotgun (WGS) entry which is preliminary data.</text>
</comment>
<name>A0ACB0YQC9_MELEN</name>
<dbReference type="EMBL" id="CAVMJV010000016">
    <property type="protein sequence ID" value="CAK5057232.1"/>
    <property type="molecule type" value="Genomic_DNA"/>
</dbReference>
<evidence type="ECO:0000313" key="2">
    <source>
        <dbReference type="Proteomes" id="UP001497535"/>
    </source>
</evidence>
<proteinExistence type="predicted"/>
<dbReference type="Proteomes" id="UP001497535">
    <property type="component" value="Unassembled WGS sequence"/>
</dbReference>
<accession>A0ACB0YQC9</accession>
<reference evidence="1" key="1">
    <citation type="submission" date="2023-11" db="EMBL/GenBank/DDBJ databases">
        <authorList>
            <person name="Poullet M."/>
        </authorList>
    </citation>
    <scope>NUCLEOTIDE SEQUENCE</scope>
    <source>
        <strain evidence="1">E1834</strain>
    </source>
</reference>
<gene>
    <name evidence="1" type="ORF">MENTE1834_LOCUS15138</name>
</gene>
<organism evidence="1 2">
    <name type="scientific">Meloidogyne enterolobii</name>
    <name type="common">Root-knot nematode worm</name>
    <name type="synonym">Meloidogyne mayaguensis</name>
    <dbReference type="NCBI Taxonomy" id="390850"/>
    <lineage>
        <taxon>Eukaryota</taxon>
        <taxon>Metazoa</taxon>
        <taxon>Ecdysozoa</taxon>
        <taxon>Nematoda</taxon>
        <taxon>Chromadorea</taxon>
        <taxon>Rhabditida</taxon>
        <taxon>Tylenchina</taxon>
        <taxon>Tylenchomorpha</taxon>
        <taxon>Tylenchoidea</taxon>
        <taxon>Meloidogynidae</taxon>
        <taxon>Meloidogyninae</taxon>
        <taxon>Meloidogyne</taxon>
    </lineage>
</organism>
<evidence type="ECO:0000313" key="1">
    <source>
        <dbReference type="EMBL" id="CAK5057232.1"/>
    </source>
</evidence>
<sequence length="392" mass="44840">MDEALKNIIKTGEMTQDVAQYLFLHGGILVYFISLNINILKILKDFPEGSEFGIDCRSWTVGRKFLGIKMIPPGIHFVYMSVPGAPKIAFFHNFVLKEIVLRKWDKKNEDLFNCVSDDVELERVRSNLMNLDSHLGAYPFTDYQLWVSFSSNITSKTLKRLSPTNKLGRISSQVEMTTLEAETEKQLNDPLGLSIVDKEHRGRIRFTDESGLPVMNAKDDDSKIGFTEIPKITVNFKFLKKNFIQLADTCLKKSGIDASDRLEKFIETVGDSKEVLAELQFAFVIFIIGEVYEGFDQWKRIIHLLCSCKSAIEKSPSFFNDLLMVLHYQMKMVPDNFFAETFGNNFLVSTLSLLFANIEDCNAPIPKLKAKSSKFKDLLERRFNKSFTLPDE</sequence>
<keyword evidence="2" id="KW-1185">Reference proteome</keyword>
<protein>
    <submittedName>
        <fullName evidence="1">Uncharacterized protein</fullName>
    </submittedName>
</protein>